<name>A0ABV6F6Z7_9MICC</name>
<protein>
    <recommendedName>
        <fullName evidence="4">Nucleotide exchange factor GrpE</fullName>
    </recommendedName>
</protein>
<comment type="caution">
    <text evidence="2">The sequence shown here is derived from an EMBL/GenBank/DDBJ whole genome shotgun (WGS) entry which is preliminary data.</text>
</comment>
<dbReference type="Proteomes" id="UP001589766">
    <property type="component" value="Unassembled WGS sequence"/>
</dbReference>
<evidence type="ECO:0000313" key="3">
    <source>
        <dbReference type="Proteomes" id="UP001589766"/>
    </source>
</evidence>
<evidence type="ECO:0000256" key="1">
    <source>
        <dbReference type="SAM" id="MobiDB-lite"/>
    </source>
</evidence>
<dbReference type="EMBL" id="JBHLWH010000032">
    <property type="protein sequence ID" value="MFC0249297.1"/>
    <property type="molecule type" value="Genomic_DNA"/>
</dbReference>
<dbReference type="RefSeq" id="WP_378042188.1">
    <property type="nucleotide sequence ID" value="NZ_JBHLWH010000032.1"/>
</dbReference>
<feature type="region of interest" description="Disordered" evidence="1">
    <location>
        <begin position="1"/>
        <end position="67"/>
    </location>
</feature>
<organism evidence="2 3">
    <name type="scientific">Citricoccus parietis</name>
    <dbReference type="NCBI Taxonomy" id="592307"/>
    <lineage>
        <taxon>Bacteria</taxon>
        <taxon>Bacillati</taxon>
        <taxon>Actinomycetota</taxon>
        <taxon>Actinomycetes</taxon>
        <taxon>Micrococcales</taxon>
        <taxon>Micrococcaceae</taxon>
        <taxon>Citricoccus</taxon>
    </lineage>
</organism>
<gene>
    <name evidence="2" type="ORF">ACFFIO_12400</name>
</gene>
<proteinExistence type="predicted"/>
<accession>A0ABV6F6Z7</accession>
<reference evidence="2 3" key="1">
    <citation type="submission" date="2024-09" db="EMBL/GenBank/DDBJ databases">
        <authorList>
            <person name="Sun Q."/>
            <person name="Mori K."/>
        </authorList>
    </citation>
    <scope>NUCLEOTIDE SEQUENCE [LARGE SCALE GENOMIC DNA]</scope>
    <source>
        <strain evidence="2 3">CCM 7609</strain>
    </source>
</reference>
<feature type="compositionally biased region" description="Basic and acidic residues" evidence="1">
    <location>
        <begin position="1"/>
        <end position="10"/>
    </location>
</feature>
<sequence length="67" mass="7184">MSKQTPEEPTRSAPDPDAGRSPDNAEGGTEEWTGGHQEQSPPRQDAEAADLPELEVEEGSVVRPENS</sequence>
<evidence type="ECO:0008006" key="4">
    <source>
        <dbReference type="Google" id="ProtNLM"/>
    </source>
</evidence>
<feature type="compositionally biased region" description="Acidic residues" evidence="1">
    <location>
        <begin position="47"/>
        <end position="58"/>
    </location>
</feature>
<keyword evidence="3" id="KW-1185">Reference proteome</keyword>
<evidence type="ECO:0000313" key="2">
    <source>
        <dbReference type="EMBL" id="MFC0249297.1"/>
    </source>
</evidence>